<dbReference type="Proteomes" id="UP000223025">
    <property type="component" value="Segment"/>
</dbReference>
<protein>
    <submittedName>
        <fullName evidence="1">Uncharacterized protein</fullName>
    </submittedName>
</protein>
<dbReference type="RefSeq" id="YP_009611948.1">
    <property type="nucleotide sequence ID" value="NC_042013.1"/>
</dbReference>
<proteinExistence type="predicted"/>
<organism evidence="1 2">
    <name type="scientific">Agrobacterium phage Atu_ph07</name>
    <dbReference type="NCBI Taxonomy" id="2024264"/>
    <lineage>
        <taxon>Viruses</taxon>
        <taxon>Duplodnaviria</taxon>
        <taxon>Heunggongvirae</taxon>
        <taxon>Uroviricota</taxon>
        <taxon>Caudoviricetes</taxon>
        <taxon>Polybotosvirus</taxon>
        <taxon>Polybotosvirus Atuph07</taxon>
    </lineage>
</organism>
<sequence>MRPGRIVKYLTNTKDRTLQEQIVNDAWTKCSIFFVGLDLSSNDAIPKVSKIPAITPDGSDPTEWDFDDFLTLFDTVTQIDIEEDEAKTLVREAAMQAPDEDWNLFYRKILQKKLHEEVPMDVITSVLKKLTGHGF</sequence>
<accession>A0A2L0UZV4</accession>
<evidence type="ECO:0000313" key="1">
    <source>
        <dbReference type="EMBL" id="AUZ95055.1"/>
    </source>
</evidence>
<keyword evidence="2" id="KW-1185">Reference proteome</keyword>
<dbReference type="GeneID" id="40088286"/>
<name>A0A2L0UZV4_9CAUD</name>
<dbReference type="EMBL" id="MF403008">
    <property type="protein sequence ID" value="AUZ95055.1"/>
    <property type="molecule type" value="Genomic_DNA"/>
</dbReference>
<reference evidence="1 2" key="1">
    <citation type="submission" date="2017-06" db="EMBL/GenBank/DDBJ databases">
        <authorList>
            <person name="Kim H.J."/>
            <person name="Triplett B.A."/>
        </authorList>
    </citation>
    <scope>NUCLEOTIDE SEQUENCE [LARGE SCALE GENOMIC DNA]</scope>
</reference>
<evidence type="ECO:0000313" key="2">
    <source>
        <dbReference type="Proteomes" id="UP000223025"/>
    </source>
</evidence>
<dbReference type="KEGG" id="vg:40088286"/>